<comment type="caution">
    <text evidence="3">The sequence shown here is derived from an EMBL/GenBank/DDBJ whole genome shotgun (WGS) entry which is preliminary data.</text>
</comment>
<dbReference type="AlphaFoldDB" id="A0ABD0BF53"/>
<dbReference type="EMBL" id="BQFK01000001">
    <property type="protein sequence ID" value="GJJ42530.1"/>
    <property type="molecule type" value="Genomic_DNA"/>
</dbReference>
<protein>
    <recommendedName>
        <fullName evidence="5">Secreted protein</fullName>
    </recommendedName>
</protein>
<evidence type="ECO:0000256" key="2">
    <source>
        <dbReference type="SAM" id="Phobius"/>
    </source>
</evidence>
<proteinExistence type="predicted"/>
<feature type="compositionally biased region" description="Low complexity" evidence="1">
    <location>
        <begin position="52"/>
        <end position="77"/>
    </location>
</feature>
<feature type="compositionally biased region" description="Low complexity" evidence="1">
    <location>
        <begin position="115"/>
        <end position="137"/>
    </location>
</feature>
<feature type="transmembrane region" description="Helical" evidence="2">
    <location>
        <begin position="9"/>
        <end position="28"/>
    </location>
</feature>
<keyword evidence="2" id="KW-0812">Transmembrane</keyword>
<evidence type="ECO:0008006" key="5">
    <source>
        <dbReference type="Google" id="ProtNLM"/>
    </source>
</evidence>
<feature type="compositionally biased region" description="Low complexity" evidence="1">
    <location>
        <begin position="187"/>
        <end position="199"/>
    </location>
</feature>
<evidence type="ECO:0000313" key="3">
    <source>
        <dbReference type="EMBL" id="GJJ42530.1"/>
    </source>
</evidence>
<keyword evidence="2" id="KW-1133">Transmembrane helix</keyword>
<sequence length="258" mass="26521">MDNTYTRRFLLFIAAGTTLAVAIGILVWKLGSPQTIASNTVSDAGPQKLEEAAVTSSSSAAPQEPSSTQAPAASSPQDDSYAVHTPYPVAPNRAPQVRHDPLMPPNAHVGTGGKAITPTTTVSAPSTPQPQTTTVIPETDSPVVIHEPEEETSQSQSSQPSTSIPPVVEGSSSSPGQSSEKPDQSISSTSAEPSPAPTEIITEPTAPLVDPSTVRKALSSGGTLLNPHAQPRTTAPQEAEPKPAAPVQTSEKAPVPQP</sequence>
<keyword evidence="2" id="KW-0472">Membrane</keyword>
<dbReference type="Proteomes" id="UP001205910">
    <property type="component" value="Unassembled WGS sequence"/>
</dbReference>
<evidence type="ECO:0000313" key="4">
    <source>
        <dbReference type="Proteomes" id="UP001205910"/>
    </source>
</evidence>
<organism evidence="3 4">
    <name type="scientific">Corynebacterium ulcerans</name>
    <dbReference type="NCBI Taxonomy" id="65058"/>
    <lineage>
        <taxon>Bacteria</taxon>
        <taxon>Bacillati</taxon>
        <taxon>Actinomycetota</taxon>
        <taxon>Actinomycetes</taxon>
        <taxon>Mycobacteriales</taxon>
        <taxon>Corynebacteriaceae</taxon>
        <taxon>Corynebacterium</taxon>
    </lineage>
</organism>
<feature type="region of interest" description="Disordered" evidence="1">
    <location>
        <begin position="50"/>
        <end position="258"/>
    </location>
</feature>
<evidence type="ECO:0000256" key="1">
    <source>
        <dbReference type="SAM" id="MobiDB-lite"/>
    </source>
</evidence>
<accession>A0ABD0BF53</accession>
<name>A0ABD0BF53_CORUL</name>
<dbReference type="RefSeq" id="WP_014836075.1">
    <property type="nucleotide sequence ID" value="NZ_AP019662.1"/>
</dbReference>
<reference evidence="3 4" key="1">
    <citation type="submission" date="2021-11" db="EMBL/GenBank/DDBJ databases">
        <title>Whole genome sequences of diphtheriae toxin producing Corynebacterium ulcerans isolates from cats in Osaka, Japan.</title>
        <authorList>
            <person name="Umeda K."/>
            <person name="Hirai Y."/>
        </authorList>
    </citation>
    <scope>NUCLEOTIDE SEQUENCE [LARGE SCALE GENOMIC DNA]</scope>
    <source>
        <strain evidence="3 4">12109B-1</strain>
    </source>
</reference>
<feature type="compositionally biased region" description="Low complexity" evidence="1">
    <location>
        <begin position="153"/>
        <end position="179"/>
    </location>
</feature>
<gene>
    <name evidence="3" type="ORF">CULCOIPH005_07190</name>
</gene>